<dbReference type="Proteomes" id="UP000001646">
    <property type="component" value="Chromosome 6"/>
</dbReference>
<evidence type="ECO:0000313" key="19">
    <source>
        <dbReference type="Proteomes" id="UP000001646"/>
    </source>
</evidence>
<dbReference type="Ensembl" id="ENSACAT00000013653.4">
    <property type="protein sequence ID" value="ENSACAP00000013381.3"/>
    <property type="gene ID" value="ENSACAG00000013598.4"/>
</dbReference>
<keyword evidence="6" id="KW-0312">Gluconeogenesis</keyword>
<gene>
    <name evidence="18" type="primary">G6PC1</name>
    <name evidence="18" type="synonym">LOC100557368</name>
</gene>
<comment type="subcellular location">
    <subcellularLocation>
        <location evidence="2">Endoplasmic reticulum membrane</location>
        <topology evidence="2">Multi-pass membrane protein</topology>
    </subcellularLocation>
</comment>
<dbReference type="GO" id="GO:0005980">
    <property type="term" value="P:glycogen catabolic process"/>
    <property type="evidence" value="ECO:0007669"/>
    <property type="project" value="Ensembl"/>
</dbReference>
<keyword evidence="9" id="KW-0256">Endoplasmic reticulum</keyword>
<dbReference type="GO" id="GO:0042632">
    <property type="term" value="P:cholesterol homeostasis"/>
    <property type="evidence" value="ECO:0007669"/>
    <property type="project" value="Ensembl"/>
</dbReference>
<dbReference type="SMART" id="SM00014">
    <property type="entry name" value="acidPPc"/>
    <property type="match status" value="1"/>
</dbReference>
<feature type="transmembrane region" description="Helical" evidence="16">
    <location>
        <begin position="330"/>
        <end position="353"/>
    </location>
</feature>
<comment type="catalytic activity">
    <reaction evidence="1">
        <text>D-glucose 6-phosphate + H2O = D-glucose + phosphate</text>
        <dbReference type="Rhea" id="RHEA:16689"/>
        <dbReference type="ChEBI" id="CHEBI:4167"/>
        <dbReference type="ChEBI" id="CHEBI:15377"/>
        <dbReference type="ChEBI" id="CHEBI:43474"/>
        <dbReference type="ChEBI" id="CHEBI:61548"/>
        <dbReference type="EC" id="3.1.3.9"/>
    </reaction>
</comment>
<dbReference type="GO" id="GO:0035264">
    <property type="term" value="P:multicellular organism growth"/>
    <property type="evidence" value="ECO:0007669"/>
    <property type="project" value="Ensembl"/>
</dbReference>
<dbReference type="EC" id="3.1.3.9" evidence="5"/>
<evidence type="ECO:0000256" key="4">
    <source>
        <dbReference type="ARBA" id="ARBA00009266"/>
    </source>
</evidence>
<dbReference type="GO" id="GO:0006094">
    <property type="term" value="P:gluconeogenesis"/>
    <property type="evidence" value="ECO:0000318"/>
    <property type="project" value="GO_Central"/>
</dbReference>
<reference evidence="18" key="3">
    <citation type="submission" date="2025-09" db="UniProtKB">
        <authorList>
            <consortium name="Ensembl"/>
        </authorList>
    </citation>
    <scope>IDENTIFICATION</scope>
</reference>
<evidence type="ECO:0000256" key="9">
    <source>
        <dbReference type="ARBA" id="ARBA00022824"/>
    </source>
</evidence>
<dbReference type="GO" id="GO:0046415">
    <property type="term" value="P:urate metabolic process"/>
    <property type="evidence" value="ECO:0007669"/>
    <property type="project" value="Ensembl"/>
</dbReference>
<evidence type="ECO:0000256" key="13">
    <source>
        <dbReference type="ARBA" id="ARBA00037155"/>
    </source>
</evidence>
<dbReference type="GO" id="GO:0005789">
    <property type="term" value="C:endoplasmic reticulum membrane"/>
    <property type="evidence" value="ECO:0007669"/>
    <property type="project" value="UniProtKB-SubCell"/>
</dbReference>
<dbReference type="InterPro" id="IPR036938">
    <property type="entry name" value="PAP2/HPO_sf"/>
</dbReference>
<evidence type="ECO:0000256" key="16">
    <source>
        <dbReference type="SAM" id="Phobius"/>
    </source>
</evidence>
<evidence type="ECO:0000256" key="14">
    <source>
        <dbReference type="ARBA" id="ARBA00040687"/>
    </source>
</evidence>
<keyword evidence="19" id="KW-1185">Reference proteome</keyword>
<evidence type="ECO:0000256" key="12">
    <source>
        <dbReference type="ARBA" id="ARBA00023180"/>
    </source>
</evidence>
<evidence type="ECO:0000256" key="7">
    <source>
        <dbReference type="ARBA" id="ARBA00022692"/>
    </source>
</evidence>
<dbReference type="GO" id="GO:0008202">
    <property type="term" value="P:steroid metabolic process"/>
    <property type="evidence" value="ECO:0007669"/>
    <property type="project" value="Ensembl"/>
</dbReference>
<evidence type="ECO:0000313" key="18">
    <source>
        <dbReference type="Ensembl" id="ENSACAP00000013381.3"/>
    </source>
</evidence>
<keyword evidence="12" id="KW-0325">Glycoprotein</keyword>
<dbReference type="InterPro" id="IPR000326">
    <property type="entry name" value="PAP2/HPO"/>
</dbReference>
<dbReference type="GO" id="GO:0015760">
    <property type="term" value="P:glucose-6-phosphate transport"/>
    <property type="evidence" value="ECO:0007669"/>
    <property type="project" value="Ensembl"/>
</dbReference>
<dbReference type="GO" id="GO:0061771">
    <property type="term" value="P:response to caloric restriction"/>
    <property type="evidence" value="ECO:0007669"/>
    <property type="project" value="Ensembl"/>
</dbReference>
<dbReference type="GO" id="GO:0016020">
    <property type="term" value="C:membrane"/>
    <property type="evidence" value="ECO:0000318"/>
    <property type="project" value="GO_Central"/>
</dbReference>
<dbReference type="GO" id="GO:0042301">
    <property type="term" value="F:phosphate ion binding"/>
    <property type="evidence" value="ECO:0007669"/>
    <property type="project" value="Ensembl"/>
</dbReference>
<dbReference type="AlphaFoldDB" id="G1KP13"/>
<reference evidence="18 19" key="1">
    <citation type="submission" date="2009-12" db="EMBL/GenBank/DDBJ databases">
        <title>The Genome Sequence of Anolis carolinensis (Green Anole Lizard).</title>
        <authorList>
            <consortium name="The Genome Sequencing Platform"/>
            <person name="Di Palma F."/>
            <person name="Alfoldi J."/>
            <person name="Heiman D."/>
            <person name="Young S."/>
            <person name="Grabherr M."/>
            <person name="Johnson J."/>
            <person name="Lander E.S."/>
            <person name="Lindblad-Toh K."/>
        </authorList>
    </citation>
    <scope>NUCLEOTIDE SEQUENCE [LARGE SCALE GENOMIC DNA]</scope>
    <source>
        <strain evidence="18 19">JBL SC #1</strain>
    </source>
</reference>
<feature type="transmembrane region" description="Helical" evidence="16">
    <location>
        <begin position="225"/>
        <end position="247"/>
    </location>
</feature>
<dbReference type="GO" id="GO:0051156">
    <property type="term" value="P:glucose 6-phosphate metabolic process"/>
    <property type="evidence" value="ECO:0000318"/>
    <property type="project" value="GO_Central"/>
</dbReference>
<feature type="transmembrane region" description="Helical" evidence="16">
    <location>
        <begin position="393"/>
        <end position="417"/>
    </location>
</feature>
<dbReference type="HOGENOM" id="CLU_052517_0_0_1"/>
<dbReference type="Bgee" id="ENSACAG00000013598">
    <property type="expression patterns" value="Expressed in kidney and 3 other cell types or tissues"/>
</dbReference>
<dbReference type="Pfam" id="PF01569">
    <property type="entry name" value="PAP2"/>
    <property type="match status" value="1"/>
</dbReference>
<dbReference type="eggNOG" id="ENOG502QS9B">
    <property type="taxonomic scope" value="Eukaryota"/>
</dbReference>
<evidence type="ECO:0000256" key="10">
    <source>
        <dbReference type="ARBA" id="ARBA00022989"/>
    </source>
</evidence>
<evidence type="ECO:0000256" key="15">
    <source>
        <dbReference type="ARBA" id="ARBA00041981"/>
    </source>
</evidence>
<feature type="transmembrane region" description="Helical" evidence="16">
    <location>
        <begin position="253"/>
        <end position="274"/>
    </location>
</feature>
<dbReference type="Gene3D" id="1.20.144.10">
    <property type="entry name" value="Phosphatidic acid phosphatase type 2/haloperoxidase"/>
    <property type="match status" value="1"/>
</dbReference>
<dbReference type="CDD" id="cd03381">
    <property type="entry name" value="PAP2_glucose_6_phosphatase"/>
    <property type="match status" value="1"/>
</dbReference>
<comment type="function">
    <text evidence="13">Hydrolyzes glucose-6-phosphate to glucose in the endoplasmic reticulum. Forms with the glucose-6-phosphate transporter (SLC37A4/G6PT) the complex responsible for glucose production in the terminal step of glycogenolysis and gluconeogenesis. Hence, it is the key enzyme in homeostatic regulation of blood glucose levels.</text>
</comment>
<dbReference type="InParanoid" id="G1KP13"/>
<proteinExistence type="inferred from homology"/>
<keyword evidence="8" id="KW-0378">Hydrolase</keyword>
<reference evidence="18" key="2">
    <citation type="submission" date="2025-08" db="UniProtKB">
        <authorList>
            <consortium name="Ensembl"/>
        </authorList>
    </citation>
    <scope>IDENTIFICATION</scope>
</reference>
<comment type="pathway">
    <text evidence="3">Carbohydrate biosynthesis; gluconeogenesis.</text>
</comment>
<keyword evidence="11 16" id="KW-0472">Membrane</keyword>
<organism evidence="18 19">
    <name type="scientific">Anolis carolinensis</name>
    <name type="common">Green anole</name>
    <name type="synonym">American chameleon</name>
    <dbReference type="NCBI Taxonomy" id="28377"/>
    <lineage>
        <taxon>Eukaryota</taxon>
        <taxon>Metazoa</taxon>
        <taxon>Chordata</taxon>
        <taxon>Craniata</taxon>
        <taxon>Vertebrata</taxon>
        <taxon>Euteleostomi</taxon>
        <taxon>Lepidosauria</taxon>
        <taxon>Squamata</taxon>
        <taxon>Bifurcata</taxon>
        <taxon>Unidentata</taxon>
        <taxon>Episquamata</taxon>
        <taxon>Toxicofera</taxon>
        <taxon>Iguania</taxon>
        <taxon>Dactyloidae</taxon>
        <taxon>Anolis</taxon>
    </lineage>
</organism>
<dbReference type="SUPFAM" id="SSF48317">
    <property type="entry name" value="Acid phosphatase/Vanadium-dependent haloperoxidase"/>
    <property type="match status" value="1"/>
</dbReference>
<dbReference type="STRING" id="28377.ENSACAP00000013381"/>
<evidence type="ECO:0000259" key="17">
    <source>
        <dbReference type="SMART" id="SM00014"/>
    </source>
</evidence>
<dbReference type="PANTHER" id="PTHR12591:SF3">
    <property type="entry name" value="GLUCOSE-6-PHOSPHATASE CATALYTIC SUBUNIT 1"/>
    <property type="match status" value="1"/>
</dbReference>
<evidence type="ECO:0000256" key="6">
    <source>
        <dbReference type="ARBA" id="ARBA00022432"/>
    </source>
</evidence>
<evidence type="ECO:0000256" key="11">
    <source>
        <dbReference type="ARBA" id="ARBA00023136"/>
    </source>
</evidence>
<dbReference type="GeneTree" id="ENSGT00950000183150"/>
<protein>
    <recommendedName>
        <fullName evidence="14">Glucose-6-phosphatase catalytic subunit 1</fullName>
        <ecNumber evidence="5">3.1.3.9</ecNumber>
    </recommendedName>
    <alternativeName>
        <fullName evidence="15">Glucose-6-phosphatase</fullName>
    </alternativeName>
</protein>
<dbReference type="GO" id="GO:0042593">
    <property type="term" value="P:glucose homeostasis"/>
    <property type="evidence" value="ECO:0007669"/>
    <property type="project" value="Ensembl"/>
</dbReference>
<accession>G1KP13</accession>
<dbReference type="GO" id="GO:0016773">
    <property type="term" value="F:phosphotransferase activity, alcohol group as acceptor"/>
    <property type="evidence" value="ECO:0007669"/>
    <property type="project" value="Ensembl"/>
</dbReference>
<keyword evidence="10 16" id="KW-1133">Transmembrane helix</keyword>
<evidence type="ECO:0000256" key="1">
    <source>
        <dbReference type="ARBA" id="ARBA00000651"/>
    </source>
</evidence>
<evidence type="ECO:0000256" key="3">
    <source>
        <dbReference type="ARBA" id="ARBA00004742"/>
    </source>
</evidence>
<feature type="domain" description="Phosphatidic acid phosphatase type 2/haloperoxidase" evidence="17">
    <location>
        <begin position="129"/>
        <end position="268"/>
    </location>
</feature>
<comment type="similarity">
    <text evidence="4">Belongs to the glucose-6-phosphatase family.</text>
</comment>
<dbReference type="GO" id="GO:0006641">
    <property type="term" value="P:triglyceride metabolic process"/>
    <property type="evidence" value="ECO:0007669"/>
    <property type="project" value="Ensembl"/>
</dbReference>
<sequence>MSLLHKFLSTCLSQAGEVGKVPLIRRCFCGQSDFGSKAQAAIHRRDKRQRELCKAAVQPQYSLSTSPKSFSIMEASMDLLHHAGIQATHYLQTSYPGSQDWFLFVSFAADLRNTFFVLFPIWFHFCEAVGIKLIWVAVIGDWLNLVFKWILFGQRPYWWVHEASFYHNTSAPVIQQFPVTCETGPGSPSGHAMGSAGVYYVMVMAILSIMLGKNQSSWKSRFVKAMLWTTFWAIQVCVCLSRVFIAAHFPHQVIAGVFSGMLVAESFQHIHSIYDGSLRRYLGTTLFLFSFALGFYVLLKVLGVDLLWTLEKAKRWCEHPEWVHLDTTPFAGLLRNLGVLFGLGLALNSPMYTESCKGKKGQQRTFRMSCIGASLFILHLFDSFKPPAKVELLFYVLSFCKSAAVPLAAVALIPYCVSQLLSQQDKKIV</sequence>
<keyword evidence="7 16" id="KW-0812">Transmembrane</keyword>
<name>G1KP13_ANOCA</name>
<feature type="transmembrane region" description="Helical" evidence="16">
    <location>
        <begin position="192"/>
        <end position="213"/>
    </location>
</feature>
<dbReference type="GO" id="GO:0010468">
    <property type="term" value="P:regulation of gene expression"/>
    <property type="evidence" value="ECO:0007669"/>
    <property type="project" value="Ensembl"/>
</dbReference>
<dbReference type="GO" id="GO:0004346">
    <property type="term" value="F:glucose-6-phosphatase activity"/>
    <property type="evidence" value="ECO:0000318"/>
    <property type="project" value="GO_Central"/>
</dbReference>
<evidence type="ECO:0000256" key="8">
    <source>
        <dbReference type="ARBA" id="ARBA00022801"/>
    </source>
</evidence>
<feature type="transmembrane region" description="Helical" evidence="16">
    <location>
        <begin position="365"/>
        <end position="381"/>
    </location>
</feature>
<feature type="transmembrane region" description="Helical" evidence="16">
    <location>
        <begin position="286"/>
        <end position="310"/>
    </location>
</feature>
<evidence type="ECO:0000256" key="2">
    <source>
        <dbReference type="ARBA" id="ARBA00004477"/>
    </source>
</evidence>
<evidence type="ECO:0000256" key="5">
    <source>
        <dbReference type="ARBA" id="ARBA00012634"/>
    </source>
</evidence>
<dbReference type="FunFam" id="1.20.144.10:FF:000010">
    <property type="entry name" value="Glucose-6-phosphatase"/>
    <property type="match status" value="1"/>
</dbReference>
<dbReference type="PANTHER" id="PTHR12591">
    <property type="entry name" value="GLUCOSE-6-PHOSPHATASE"/>
    <property type="match status" value="1"/>
</dbReference>